<keyword evidence="3" id="KW-0418">Kinase</keyword>
<name>A0ABX1KSB4_9GAMM</name>
<comment type="caution">
    <text evidence="6">The sequence shown here is derived from an EMBL/GenBank/DDBJ whole genome shotgun (WGS) entry which is preliminary data.</text>
</comment>
<evidence type="ECO:0000313" key="6">
    <source>
        <dbReference type="EMBL" id="NLQ24451.1"/>
    </source>
</evidence>
<evidence type="ECO:0000256" key="2">
    <source>
        <dbReference type="ARBA" id="ARBA00022679"/>
    </source>
</evidence>
<evidence type="ECO:0000313" key="7">
    <source>
        <dbReference type="Proteomes" id="UP000527352"/>
    </source>
</evidence>
<proteinExistence type="inferred from homology"/>
<dbReference type="PANTHER" id="PTHR37419">
    <property type="entry name" value="SERINE/THREONINE-PROTEIN KINASE TOXIN HIPA"/>
    <property type="match status" value="1"/>
</dbReference>
<organism evidence="6 7">
    <name type="scientific">Shewanella oncorhynchi</name>
    <dbReference type="NCBI Taxonomy" id="2726434"/>
    <lineage>
        <taxon>Bacteria</taxon>
        <taxon>Pseudomonadati</taxon>
        <taxon>Pseudomonadota</taxon>
        <taxon>Gammaproteobacteria</taxon>
        <taxon>Alteromonadales</taxon>
        <taxon>Shewanellaceae</taxon>
        <taxon>Shewanella</taxon>
    </lineage>
</organism>
<evidence type="ECO:0000259" key="5">
    <source>
        <dbReference type="Pfam" id="PF13657"/>
    </source>
</evidence>
<evidence type="ECO:0000259" key="4">
    <source>
        <dbReference type="Pfam" id="PF07804"/>
    </source>
</evidence>
<dbReference type="CDD" id="cd17808">
    <property type="entry name" value="HipA_Ec_like"/>
    <property type="match status" value="1"/>
</dbReference>
<dbReference type="Proteomes" id="UP000527352">
    <property type="component" value="Unassembled WGS sequence"/>
</dbReference>
<dbReference type="InterPro" id="IPR017508">
    <property type="entry name" value="HipA_N1"/>
</dbReference>
<keyword evidence="2" id="KW-0808">Transferase</keyword>
<dbReference type="Pfam" id="PF07804">
    <property type="entry name" value="HipA_C"/>
    <property type="match status" value="1"/>
</dbReference>
<dbReference type="EMBL" id="JABAEB010000010">
    <property type="protein sequence ID" value="NLQ24451.1"/>
    <property type="molecule type" value="Genomic_DNA"/>
</dbReference>
<accession>A0ABX1KSB4</accession>
<keyword evidence="7" id="KW-1185">Reference proteome</keyword>
<dbReference type="PANTHER" id="PTHR37419:SF1">
    <property type="entry name" value="SERINE_THREONINE-PROTEIN KINASE TOXIN HIPA"/>
    <property type="match status" value="1"/>
</dbReference>
<dbReference type="NCBIfam" id="TIGR03071">
    <property type="entry name" value="couple_hipA"/>
    <property type="match status" value="1"/>
</dbReference>
<reference evidence="6 7" key="1">
    <citation type="submission" date="2020-04" db="EMBL/GenBank/DDBJ databases">
        <title>The first description of lens atrophy caused by putative novel Shewanella sp. that is a new emerging pathogen for cultured rainbow trout?</title>
        <authorList>
            <person name="Saticioglu I.B."/>
            <person name="Duman M."/>
            <person name="Altun S."/>
        </authorList>
    </citation>
    <scope>NUCLEOTIDE SEQUENCE [LARGE SCALE GENOMIC DNA]</scope>
    <source>
        <strain evidence="6 7">S-1</strain>
    </source>
</reference>
<dbReference type="RefSeq" id="WP_168826545.1">
    <property type="nucleotide sequence ID" value="NZ_JABAEB010000010.1"/>
</dbReference>
<sequence>MAALDVYMNGFLVGTFSKEETGAHRFQYNSDWLTIPGNRPISLSMPLRQRHYQGNEVYNFFDNLLPDSPEIRQRILARYQASSTQPFDLLTKVGQDSVGALQLVPQGIEPEDIKKIECEPLDDAALVRVLAGYQSKIPLGMLEEYDDFRISVAGAQEKTALLKYDGQWCLPHGSTPTSHIIKLPIGQIVTHSHTLDLSDSVENEYLCMSIAREYGLPVPDCEILKVGNIKALAVERFDRRYAADNSWLMRLPQEDFCQTLNIPSARKYENQEGPGISEIMYVLMGSLAPERDRRIFMKAQVLFWLLAATDGHAKNFSLFIRPEGKYELTPLYDIISVYPVLGGTGLNIRDAKLAMGLTATKGKKYQIEQIFPRHFLATANRVGFSQQAMNELLEEFVEKTPMVIQRIQAQLPDDFPPHIQHSILNGLEHRVRRLL</sequence>
<protein>
    <submittedName>
        <fullName evidence="6">Type II toxin-antitoxin system HipA family toxin</fullName>
    </submittedName>
</protein>
<evidence type="ECO:0000256" key="1">
    <source>
        <dbReference type="ARBA" id="ARBA00010164"/>
    </source>
</evidence>
<dbReference type="Pfam" id="PF13657">
    <property type="entry name" value="Couple_hipA"/>
    <property type="match status" value="1"/>
</dbReference>
<dbReference type="InterPro" id="IPR012893">
    <property type="entry name" value="HipA-like_C"/>
</dbReference>
<dbReference type="InterPro" id="IPR052028">
    <property type="entry name" value="HipA_Ser/Thr_kinase"/>
</dbReference>
<evidence type="ECO:0000256" key="3">
    <source>
        <dbReference type="ARBA" id="ARBA00022777"/>
    </source>
</evidence>
<feature type="domain" description="HipA-like C-terminal" evidence="4">
    <location>
        <begin position="150"/>
        <end position="401"/>
    </location>
</feature>
<feature type="domain" description="HipA N-terminal subdomain 1" evidence="5">
    <location>
        <begin position="4"/>
        <end position="103"/>
    </location>
</feature>
<comment type="similarity">
    <text evidence="1">Belongs to the HipA Ser/Thr kinase family.</text>
</comment>
<gene>
    <name evidence="6" type="ORF">HGO26_16395</name>
</gene>